<name>A0ABR9R426_9FIRM</name>
<evidence type="ECO:0000313" key="2">
    <source>
        <dbReference type="Proteomes" id="UP000768567"/>
    </source>
</evidence>
<dbReference type="NCBIfam" id="NF046065">
    <property type="entry name" value="MtxRegRemB"/>
    <property type="match status" value="1"/>
</dbReference>
<dbReference type="Proteomes" id="UP000768567">
    <property type="component" value="Unassembled WGS sequence"/>
</dbReference>
<comment type="caution">
    <text evidence="1">The sequence shown here is derived from an EMBL/GenBank/DDBJ whole genome shotgun (WGS) entry which is preliminary data.</text>
</comment>
<reference evidence="1 2" key="1">
    <citation type="submission" date="2020-10" db="EMBL/GenBank/DDBJ databases">
        <title>ChiBAC.</title>
        <authorList>
            <person name="Zenner C."/>
            <person name="Hitch T.C.A."/>
            <person name="Clavel T."/>
        </authorList>
    </citation>
    <scope>NUCLEOTIDE SEQUENCE [LARGE SCALE GENOMIC DNA]</scope>
    <source>
        <strain evidence="1 2">DSM 109015</strain>
    </source>
</reference>
<dbReference type="EMBL" id="JADCKC010000002">
    <property type="protein sequence ID" value="MBE5037881.1"/>
    <property type="molecule type" value="Genomic_DNA"/>
</dbReference>
<dbReference type="Pfam" id="PF04025">
    <property type="entry name" value="RemA-like"/>
    <property type="match status" value="1"/>
</dbReference>
<dbReference type="InterPro" id="IPR007169">
    <property type="entry name" value="RemA-like"/>
</dbReference>
<gene>
    <name evidence="1" type="ORF">INF35_08800</name>
</gene>
<organism evidence="1 2">
    <name type="scientific">Gemmiger gallinarum</name>
    <dbReference type="NCBI Taxonomy" id="2779354"/>
    <lineage>
        <taxon>Bacteria</taxon>
        <taxon>Bacillati</taxon>
        <taxon>Bacillota</taxon>
        <taxon>Clostridia</taxon>
        <taxon>Eubacteriales</taxon>
        <taxon>Gemmiger</taxon>
    </lineage>
</organism>
<evidence type="ECO:0000313" key="1">
    <source>
        <dbReference type="EMBL" id="MBE5037881.1"/>
    </source>
</evidence>
<protein>
    <submittedName>
        <fullName evidence="1">DUF370 domain-containing protein</fullName>
    </submittedName>
</protein>
<sequence>MYLHAGRDFILNTRDIIGIFDLDTTSPGRITHEFLARAEKEGAVVDLSDDLPKSFIVTDFPIDTVYVSQLSTAALKGRAEHFSVK</sequence>
<proteinExistence type="predicted"/>
<accession>A0ABR9R426</accession>
<dbReference type="RefSeq" id="WP_193501555.1">
    <property type="nucleotide sequence ID" value="NZ_JADCKC010000002.1"/>
</dbReference>
<keyword evidence="2" id="KW-1185">Reference proteome</keyword>